<dbReference type="EMBL" id="FZNK01000006">
    <property type="protein sequence ID" value="SNR61123.1"/>
    <property type="molecule type" value="Genomic_DNA"/>
</dbReference>
<evidence type="ECO:0000256" key="1">
    <source>
        <dbReference type="SAM" id="MobiDB-lite"/>
    </source>
</evidence>
<feature type="region of interest" description="Disordered" evidence="1">
    <location>
        <begin position="1"/>
        <end position="22"/>
    </location>
</feature>
<proteinExistence type="predicted"/>
<protein>
    <submittedName>
        <fullName evidence="2">Uncharacterized protein</fullName>
    </submittedName>
</protein>
<feature type="compositionally biased region" description="Polar residues" evidence="1">
    <location>
        <begin position="7"/>
        <end position="22"/>
    </location>
</feature>
<evidence type="ECO:0000313" key="2">
    <source>
        <dbReference type="EMBL" id="SNR61123.1"/>
    </source>
</evidence>
<name>A0A238XRR1_HALEZ</name>
<organism evidence="2 3">
    <name type="scientific">Halorubrum ezzemoulense</name>
    <name type="common">Halorubrum chaoviator</name>
    <dbReference type="NCBI Taxonomy" id="337243"/>
    <lineage>
        <taxon>Archaea</taxon>
        <taxon>Methanobacteriati</taxon>
        <taxon>Methanobacteriota</taxon>
        <taxon>Stenosarchaea group</taxon>
        <taxon>Halobacteria</taxon>
        <taxon>Halobacteriales</taxon>
        <taxon>Haloferacaceae</taxon>
        <taxon>Halorubrum</taxon>
    </lineage>
</organism>
<evidence type="ECO:0000313" key="3">
    <source>
        <dbReference type="Proteomes" id="UP000198297"/>
    </source>
</evidence>
<gene>
    <name evidence="2" type="ORF">SAMN06266787_10656</name>
</gene>
<dbReference type="Proteomes" id="UP000198297">
    <property type="component" value="Unassembled WGS sequence"/>
</dbReference>
<feature type="region of interest" description="Disordered" evidence="1">
    <location>
        <begin position="60"/>
        <end position="81"/>
    </location>
</feature>
<sequence>MSMLPTYPSSASHPSSFPNVSRKSLFRPAQNIEAPISSVEGPMFPGNSFLCSKLKLTRSTNSFPSKKPQIATSTPSTFRWS</sequence>
<accession>A0A238XRR1</accession>
<dbReference type="AlphaFoldDB" id="A0A238XRR1"/>
<reference evidence="3" key="1">
    <citation type="submission" date="2017-06" db="EMBL/GenBank/DDBJ databases">
        <authorList>
            <person name="Varghese N."/>
            <person name="Submissions S."/>
        </authorList>
    </citation>
    <scope>NUCLEOTIDE SEQUENCE [LARGE SCALE GENOMIC DNA]</scope>
    <source>
        <strain evidence="3">DSM 19316</strain>
    </source>
</reference>